<gene>
    <name evidence="1" type="ORF">ERS852429_01301</name>
    <name evidence="2" type="ORF">FSA05_07920</name>
</gene>
<reference evidence="2 4" key="2">
    <citation type="submission" date="2019-07" db="EMBL/GenBank/DDBJ databases">
        <title>Genome sequencing of Parabacteroides distasonis iSURF_7.</title>
        <authorList>
            <person name="Degefu H.N."/>
            <person name="Ruoff K.L."/>
            <person name="Price C.E."/>
            <person name="Valls R.A."/>
            <person name="O'Toole G.A."/>
        </authorList>
    </citation>
    <scope>NUCLEOTIDE SEQUENCE [LARGE SCALE GENOMIC DNA]</scope>
    <source>
        <strain evidence="2 4">CFPLTA003_1B</strain>
    </source>
</reference>
<dbReference type="RefSeq" id="WP_044544543.1">
    <property type="nucleotide sequence ID" value="NZ_CDRH01000012.1"/>
</dbReference>
<accession>A0A173SZJ2</accession>
<dbReference type="EMBL" id="VOHW01000003">
    <property type="protein sequence ID" value="TWV62944.1"/>
    <property type="molecule type" value="Genomic_DNA"/>
</dbReference>
<evidence type="ECO:0000313" key="2">
    <source>
        <dbReference type="EMBL" id="TWV62944.1"/>
    </source>
</evidence>
<dbReference type="Proteomes" id="UP000095591">
    <property type="component" value="Unassembled WGS sequence"/>
</dbReference>
<name>A0A173SZJ2_PARDI</name>
<dbReference type="EMBL" id="CYXP01000002">
    <property type="protein sequence ID" value="CUM95873.1"/>
    <property type="molecule type" value="Genomic_DNA"/>
</dbReference>
<reference evidence="1 3" key="1">
    <citation type="submission" date="2015-09" db="EMBL/GenBank/DDBJ databases">
        <authorList>
            <consortium name="Pathogen Informatics"/>
        </authorList>
    </citation>
    <scope>NUCLEOTIDE SEQUENCE [LARGE SCALE GENOMIC DNA]</scope>
    <source>
        <strain evidence="1 3">2789STDY5608872</strain>
    </source>
</reference>
<proteinExistence type="predicted"/>
<evidence type="ECO:0000313" key="3">
    <source>
        <dbReference type="Proteomes" id="UP000095591"/>
    </source>
</evidence>
<dbReference type="AlphaFoldDB" id="A0A173SZJ2"/>
<protein>
    <submittedName>
        <fullName evidence="1">Uncharacterized protein</fullName>
    </submittedName>
</protein>
<organism evidence="1 3">
    <name type="scientific">Parabacteroides distasonis</name>
    <dbReference type="NCBI Taxonomy" id="823"/>
    <lineage>
        <taxon>Bacteria</taxon>
        <taxon>Pseudomonadati</taxon>
        <taxon>Bacteroidota</taxon>
        <taxon>Bacteroidia</taxon>
        <taxon>Bacteroidales</taxon>
        <taxon>Tannerellaceae</taxon>
        <taxon>Parabacteroides</taxon>
    </lineage>
</organism>
<evidence type="ECO:0000313" key="1">
    <source>
        <dbReference type="EMBL" id="CUM95873.1"/>
    </source>
</evidence>
<evidence type="ECO:0000313" key="4">
    <source>
        <dbReference type="Proteomes" id="UP000315827"/>
    </source>
</evidence>
<sequence length="272" mass="31197">MRRGLFIFMAWICVVGIQAQSDFSFILNKEGKIIVLPKNKTYELNIPKASYKTFTPAGTRDIDIKLREFTPDIPHTSLQERPMDMQISSAAYQPFFNVYTPMLREVSPMALDFNETYMKRLNESFDLIANGVQYTWPGVGGMTIMNGGISWHSGNWSLYGGGFGGRFFSPFNPSPGITAGANVQVEYQPTDWLKLKGWGQYAYYADEYNNPHMLRNPFFYHTQVGGAMEFKITDNFWMGAGVNYEYNPVRRKMEPQFLVYPVFKSGRFKIGM</sequence>
<dbReference type="Proteomes" id="UP000315827">
    <property type="component" value="Unassembled WGS sequence"/>
</dbReference>